<keyword evidence="1" id="KW-1133">Transmembrane helix</keyword>
<dbReference type="GeneID" id="17306694"/>
<evidence type="ECO:0000313" key="3">
    <source>
        <dbReference type="EnsemblProtists" id="EKX49822"/>
    </source>
</evidence>
<reference evidence="2 4" key="1">
    <citation type="journal article" date="2012" name="Nature">
        <title>Algal genomes reveal evolutionary mosaicism and the fate of nucleomorphs.</title>
        <authorList>
            <consortium name="DOE Joint Genome Institute"/>
            <person name="Curtis B.A."/>
            <person name="Tanifuji G."/>
            <person name="Burki F."/>
            <person name="Gruber A."/>
            <person name="Irimia M."/>
            <person name="Maruyama S."/>
            <person name="Arias M.C."/>
            <person name="Ball S.G."/>
            <person name="Gile G.H."/>
            <person name="Hirakawa Y."/>
            <person name="Hopkins J.F."/>
            <person name="Kuo A."/>
            <person name="Rensing S.A."/>
            <person name="Schmutz J."/>
            <person name="Symeonidi A."/>
            <person name="Elias M."/>
            <person name="Eveleigh R.J."/>
            <person name="Herman E.K."/>
            <person name="Klute M.J."/>
            <person name="Nakayama T."/>
            <person name="Obornik M."/>
            <person name="Reyes-Prieto A."/>
            <person name="Armbrust E.V."/>
            <person name="Aves S.J."/>
            <person name="Beiko R.G."/>
            <person name="Coutinho P."/>
            <person name="Dacks J.B."/>
            <person name="Durnford D.G."/>
            <person name="Fast N.M."/>
            <person name="Green B.R."/>
            <person name="Grisdale C.J."/>
            <person name="Hempel F."/>
            <person name="Henrissat B."/>
            <person name="Hoppner M.P."/>
            <person name="Ishida K."/>
            <person name="Kim E."/>
            <person name="Koreny L."/>
            <person name="Kroth P.G."/>
            <person name="Liu Y."/>
            <person name="Malik S.B."/>
            <person name="Maier U.G."/>
            <person name="McRose D."/>
            <person name="Mock T."/>
            <person name="Neilson J.A."/>
            <person name="Onodera N.T."/>
            <person name="Poole A.M."/>
            <person name="Pritham E.J."/>
            <person name="Richards T.A."/>
            <person name="Rocap G."/>
            <person name="Roy S.W."/>
            <person name="Sarai C."/>
            <person name="Schaack S."/>
            <person name="Shirato S."/>
            <person name="Slamovits C.H."/>
            <person name="Spencer D.F."/>
            <person name="Suzuki S."/>
            <person name="Worden A.Z."/>
            <person name="Zauner S."/>
            <person name="Barry K."/>
            <person name="Bell C."/>
            <person name="Bharti A.K."/>
            <person name="Crow J.A."/>
            <person name="Grimwood J."/>
            <person name="Kramer R."/>
            <person name="Lindquist E."/>
            <person name="Lucas S."/>
            <person name="Salamov A."/>
            <person name="McFadden G.I."/>
            <person name="Lane C.E."/>
            <person name="Keeling P.J."/>
            <person name="Gray M.W."/>
            <person name="Grigoriev I.V."/>
            <person name="Archibald J.M."/>
        </authorList>
    </citation>
    <scope>NUCLEOTIDE SEQUENCE</scope>
    <source>
        <strain evidence="2 4">CCMP2712</strain>
    </source>
</reference>
<reference evidence="3" key="3">
    <citation type="submission" date="2016-03" db="UniProtKB">
        <authorList>
            <consortium name="EnsemblProtists"/>
        </authorList>
    </citation>
    <scope>IDENTIFICATION</scope>
</reference>
<dbReference type="KEGG" id="gtt:GUITHDRAFT_161947"/>
<accession>L1JN18</accession>
<feature type="non-terminal residue" evidence="2">
    <location>
        <position position="148"/>
    </location>
</feature>
<dbReference type="PaxDb" id="55529-EKX49822"/>
<dbReference type="AlphaFoldDB" id="L1JN18"/>
<dbReference type="EMBL" id="JH992980">
    <property type="protein sequence ID" value="EKX49822.1"/>
    <property type="molecule type" value="Genomic_DNA"/>
</dbReference>
<proteinExistence type="predicted"/>
<dbReference type="Proteomes" id="UP000011087">
    <property type="component" value="Unassembled WGS sequence"/>
</dbReference>
<evidence type="ECO:0000313" key="4">
    <source>
        <dbReference type="Proteomes" id="UP000011087"/>
    </source>
</evidence>
<feature type="transmembrane region" description="Helical" evidence="1">
    <location>
        <begin position="21"/>
        <end position="39"/>
    </location>
</feature>
<evidence type="ECO:0000313" key="2">
    <source>
        <dbReference type="EMBL" id="EKX49822.1"/>
    </source>
</evidence>
<keyword evidence="4" id="KW-1185">Reference proteome</keyword>
<dbReference type="EnsemblProtists" id="EKX49822">
    <property type="protein sequence ID" value="EKX49822"/>
    <property type="gene ID" value="GUITHDRAFT_161947"/>
</dbReference>
<gene>
    <name evidence="2" type="ORF">GUITHDRAFT_161947</name>
</gene>
<reference evidence="4" key="2">
    <citation type="submission" date="2012-11" db="EMBL/GenBank/DDBJ databases">
        <authorList>
            <person name="Kuo A."/>
            <person name="Curtis B.A."/>
            <person name="Tanifuji G."/>
            <person name="Burki F."/>
            <person name="Gruber A."/>
            <person name="Irimia M."/>
            <person name="Maruyama S."/>
            <person name="Arias M.C."/>
            <person name="Ball S.G."/>
            <person name="Gile G.H."/>
            <person name="Hirakawa Y."/>
            <person name="Hopkins J.F."/>
            <person name="Rensing S.A."/>
            <person name="Schmutz J."/>
            <person name="Symeonidi A."/>
            <person name="Elias M."/>
            <person name="Eveleigh R.J."/>
            <person name="Herman E.K."/>
            <person name="Klute M.J."/>
            <person name="Nakayama T."/>
            <person name="Obornik M."/>
            <person name="Reyes-Prieto A."/>
            <person name="Armbrust E.V."/>
            <person name="Aves S.J."/>
            <person name="Beiko R.G."/>
            <person name="Coutinho P."/>
            <person name="Dacks J.B."/>
            <person name="Durnford D.G."/>
            <person name="Fast N.M."/>
            <person name="Green B.R."/>
            <person name="Grisdale C."/>
            <person name="Hempe F."/>
            <person name="Henrissat B."/>
            <person name="Hoppner M.P."/>
            <person name="Ishida K.-I."/>
            <person name="Kim E."/>
            <person name="Koreny L."/>
            <person name="Kroth P.G."/>
            <person name="Liu Y."/>
            <person name="Malik S.-B."/>
            <person name="Maier U.G."/>
            <person name="McRose D."/>
            <person name="Mock T."/>
            <person name="Neilson J.A."/>
            <person name="Onodera N.T."/>
            <person name="Poole A.M."/>
            <person name="Pritham E.J."/>
            <person name="Richards T.A."/>
            <person name="Rocap G."/>
            <person name="Roy S.W."/>
            <person name="Sarai C."/>
            <person name="Schaack S."/>
            <person name="Shirato S."/>
            <person name="Slamovits C.H."/>
            <person name="Spencer D.F."/>
            <person name="Suzuki S."/>
            <person name="Worden A.Z."/>
            <person name="Zauner S."/>
            <person name="Barry K."/>
            <person name="Bell C."/>
            <person name="Bharti A.K."/>
            <person name="Crow J.A."/>
            <person name="Grimwood J."/>
            <person name="Kramer R."/>
            <person name="Lindquist E."/>
            <person name="Lucas S."/>
            <person name="Salamov A."/>
            <person name="McFadden G.I."/>
            <person name="Lane C.E."/>
            <person name="Keeling P.J."/>
            <person name="Gray M.W."/>
            <person name="Grigoriev I.V."/>
            <person name="Archibald J.M."/>
        </authorList>
    </citation>
    <scope>NUCLEOTIDE SEQUENCE</scope>
    <source>
        <strain evidence="4">CCMP2712</strain>
    </source>
</reference>
<organism evidence="2">
    <name type="scientific">Guillardia theta (strain CCMP2712)</name>
    <name type="common">Cryptophyte</name>
    <dbReference type="NCBI Taxonomy" id="905079"/>
    <lineage>
        <taxon>Eukaryota</taxon>
        <taxon>Cryptophyceae</taxon>
        <taxon>Pyrenomonadales</taxon>
        <taxon>Geminigeraceae</taxon>
        <taxon>Guillardia</taxon>
    </lineage>
</organism>
<keyword evidence="1" id="KW-0472">Membrane</keyword>
<evidence type="ECO:0000256" key="1">
    <source>
        <dbReference type="SAM" id="Phobius"/>
    </source>
</evidence>
<protein>
    <submittedName>
        <fullName evidence="2 3">Uncharacterized protein</fullName>
    </submittedName>
</protein>
<name>L1JN18_GUITC</name>
<keyword evidence="1" id="KW-0812">Transmembrane</keyword>
<sequence length="148" mass="16331">MLLTESLVRPVERNARSGKQIAAAVSVILLAVCTLAFVVTNQSSDNSEELLNVPLTNKQRGILKSVRSQKLTLGPGMENADDRAIKVAFATFKDSKDDTVKKTLTFDPKVEEEEVQEAMADMKTITGEVKNEAKILKDLTKPDKKKKK</sequence>
<dbReference type="RefSeq" id="XP_005836802.1">
    <property type="nucleotide sequence ID" value="XM_005836745.1"/>
</dbReference>
<dbReference type="HOGENOM" id="CLU_1762264_0_0_1"/>